<dbReference type="SUPFAM" id="SSF46689">
    <property type="entry name" value="Homeodomain-like"/>
    <property type="match status" value="1"/>
</dbReference>
<gene>
    <name evidence="7" type="ORF">DB31_6272</name>
</gene>
<dbReference type="PANTHER" id="PTHR32071:SF57">
    <property type="entry name" value="C4-DICARBOXYLATE TRANSPORT TRANSCRIPTIONAL REGULATORY PROTEIN DCTD"/>
    <property type="match status" value="1"/>
</dbReference>
<dbReference type="InterPro" id="IPR002078">
    <property type="entry name" value="Sigma_54_int"/>
</dbReference>
<dbReference type="PRINTS" id="PR01590">
    <property type="entry name" value="HTHFIS"/>
</dbReference>
<dbReference type="AlphaFoldDB" id="A0A085VSR0"/>
<dbReference type="Gene3D" id="1.10.10.60">
    <property type="entry name" value="Homeodomain-like"/>
    <property type="match status" value="1"/>
</dbReference>
<dbReference type="Pfam" id="PF00158">
    <property type="entry name" value="Sigma54_activat"/>
    <property type="match status" value="1"/>
</dbReference>
<proteinExistence type="predicted"/>
<dbReference type="Gene3D" id="3.40.50.300">
    <property type="entry name" value="P-loop containing nucleotide triphosphate hydrolases"/>
    <property type="match status" value="1"/>
</dbReference>
<dbReference type="Pfam" id="PF25601">
    <property type="entry name" value="AAA_lid_14"/>
    <property type="match status" value="1"/>
</dbReference>
<dbReference type="PANTHER" id="PTHR32071">
    <property type="entry name" value="TRANSCRIPTIONAL REGULATORY PROTEIN"/>
    <property type="match status" value="1"/>
</dbReference>
<reference evidence="7 8" key="1">
    <citation type="submission" date="2014-04" db="EMBL/GenBank/DDBJ databases">
        <title>Genome assembly of Hyalangium minutum DSM 14724.</title>
        <authorList>
            <person name="Sharma G."/>
            <person name="Subramanian S."/>
        </authorList>
    </citation>
    <scope>NUCLEOTIDE SEQUENCE [LARGE SCALE GENOMIC DNA]</scope>
    <source>
        <strain evidence="7 8">DSM 14724</strain>
    </source>
</reference>
<dbReference type="GO" id="GO:0006355">
    <property type="term" value="P:regulation of DNA-templated transcription"/>
    <property type="evidence" value="ECO:0007669"/>
    <property type="project" value="InterPro"/>
</dbReference>
<dbReference type="Gene3D" id="1.10.8.60">
    <property type="match status" value="1"/>
</dbReference>
<evidence type="ECO:0000256" key="4">
    <source>
        <dbReference type="ARBA" id="ARBA00023163"/>
    </source>
</evidence>
<dbReference type="SUPFAM" id="SSF52540">
    <property type="entry name" value="P-loop containing nucleoside triphosphate hydrolases"/>
    <property type="match status" value="1"/>
</dbReference>
<sequence length="217" mass="25042">MGEMPLEVQAKLLRVLESGEVKPVGATRPIHMDVRVVAATHRDLKQWVHQGRFREDLYYRLNVLPVGLPPLRSRRSDIRLLAEHFVRLHAPREQERTFTPAALAKLQQHDWPGNIRELRNVVSRALLMLKKPQLDASDISFTESSTHRPPEDSGTPPLELPEGVSLEQMMQRLERQLIESTLRRYHYRKDHTAKALGLARSSLFKKLKQWGLGSEED</sequence>
<dbReference type="EMBL" id="JMCB01000039">
    <property type="protein sequence ID" value="KFE58473.1"/>
    <property type="molecule type" value="Genomic_DNA"/>
</dbReference>
<evidence type="ECO:0000256" key="2">
    <source>
        <dbReference type="ARBA" id="ARBA00022840"/>
    </source>
</evidence>
<dbReference type="InterPro" id="IPR002197">
    <property type="entry name" value="HTH_Fis"/>
</dbReference>
<dbReference type="InterPro" id="IPR009057">
    <property type="entry name" value="Homeodomain-like_sf"/>
</dbReference>
<protein>
    <submittedName>
        <fullName evidence="7">Response regulator of zinc sigma-54-dependent two-component system</fullName>
    </submittedName>
</protein>
<evidence type="ECO:0000313" key="7">
    <source>
        <dbReference type="EMBL" id="KFE58473.1"/>
    </source>
</evidence>
<dbReference type="Proteomes" id="UP000028725">
    <property type="component" value="Unassembled WGS sequence"/>
</dbReference>
<keyword evidence="2" id="KW-0067">ATP-binding</keyword>
<feature type="domain" description="Sigma-54 factor interaction" evidence="6">
    <location>
        <begin position="1"/>
        <end position="127"/>
    </location>
</feature>
<dbReference type="PROSITE" id="PS00688">
    <property type="entry name" value="SIGMA54_INTERACT_3"/>
    <property type="match status" value="1"/>
</dbReference>
<feature type="region of interest" description="Disordered" evidence="5">
    <location>
        <begin position="141"/>
        <end position="161"/>
    </location>
</feature>
<keyword evidence="4" id="KW-0804">Transcription</keyword>
<keyword evidence="1" id="KW-0547">Nucleotide-binding</keyword>
<dbReference type="GO" id="GO:0005524">
    <property type="term" value="F:ATP binding"/>
    <property type="evidence" value="ECO:0007669"/>
    <property type="project" value="UniProtKB-KW"/>
</dbReference>
<dbReference type="InterPro" id="IPR058031">
    <property type="entry name" value="AAA_lid_NorR"/>
</dbReference>
<evidence type="ECO:0000256" key="1">
    <source>
        <dbReference type="ARBA" id="ARBA00022741"/>
    </source>
</evidence>
<dbReference type="Pfam" id="PF02954">
    <property type="entry name" value="HTH_8"/>
    <property type="match status" value="1"/>
</dbReference>
<comment type="caution">
    <text evidence="7">The sequence shown here is derived from an EMBL/GenBank/DDBJ whole genome shotgun (WGS) entry which is preliminary data.</text>
</comment>
<evidence type="ECO:0000259" key="6">
    <source>
        <dbReference type="PROSITE" id="PS50045"/>
    </source>
</evidence>
<evidence type="ECO:0000256" key="5">
    <source>
        <dbReference type="SAM" id="MobiDB-lite"/>
    </source>
</evidence>
<keyword evidence="8" id="KW-1185">Reference proteome</keyword>
<dbReference type="PROSITE" id="PS50045">
    <property type="entry name" value="SIGMA54_INTERACT_4"/>
    <property type="match status" value="1"/>
</dbReference>
<dbReference type="InterPro" id="IPR025944">
    <property type="entry name" value="Sigma_54_int_dom_CS"/>
</dbReference>
<dbReference type="STRING" id="394096.DB31_6272"/>
<dbReference type="GO" id="GO:0043565">
    <property type="term" value="F:sequence-specific DNA binding"/>
    <property type="evidence" value="ECO:0007669"/>
    <property type="project" value="InterPro"/>
</dbReference>
<evidence type="ECO:0000313" key="8">
    <source>
        <dbReference type="Proteomes" id="UP000028725"/>
    </source>
</evidence>
<organism evidence="7 8">
    <name type="scientific">Hyalangium minutum</name>
    <dbReference type="NCBI Taxonomy" id="394096"/>
    <lineage>
        <taxon>Bacteria</taxon>
        <taxon>Pseudomonadati</taxon>
        <taxon>Myxococcota</taxon>
        <taxon>Myxococcia</taxon>
        <taxon>Myxococcales</taxon>
        <taxon>Cystobacterineae</taxon>
        <taxon>Archangiaceae</taxon>
        <taxon>Hyalangium</taxon>
    </lineage>
</organism>
<name>A0A085VSR0_9BACT</name>
<accession>A0A085VSR0</accession>
<keyword evidence="3" id="KW-0805">Transcription regulation</keyword>
<dbReference type="InterPro" id="IPR027417">
    <property type="entry name" value="P-loop_NTPase"/>
</dbReference>
<evidence type="ECO:0000256" key="3">
    <source>
        <dbReference type="ARBA" id="ARBA00023015"/>
    </source>
</evidence>